<sequence length="160" mass="16837">MAASSTATAGALMAPTLPPGKAPRPSSSSTFAVSQLEDRATSALLATSSRVSPYVEGGGIPAQPGTGAAWQWRPSVPGGAQCPWIEMADHPRYSCHPLHRQVLAARPPALPRLQEPYNPRRCHHPYNRPSADPSGHTPARTPPPTPLFAPTTLIIADSIA</sequence>
<dbReference type="Proteomes" id="UP001178508">
    <property type="component" value="Chromosome 1"/>
</dbReference>
<proteinExistence type="predicted"/>
<evidence type="ECO:0000313" key="2">
    <source>
        <dbReference type="EMBL" id="CAJ1048459.1"/>
    </source>
</evidence>
<feature type="region of interest" description="Disordered" evidence="1">
    <location>
        <begin position="52"/>
        <end position="72"/>
    </location>
</feature>
<dbReference type="EMBL" id="OY660864">
    <property type="protein sequence ID" value="CAJ1048459.1"/>
    <property type="molecule type" value="Genomic_DNA"/>
</dbReference>
<feature type="region of interest" description="Disordered" evidence="1">
    <location>
        <begin position="1"/>
        <end position="33"/>
    </location>
</feature>
<gene>
    <name evidence="2" type="ORF">XNOV1_A017112</name>
</gene>
<keyword evidence="3" id="KW-1185">Reference proteome</keyword>
<name>A0AAV1EIA6_XYRNO</name>
<organism evidence="2 3">
    <name type="scientific">Xyrichtys novacula</name>
    <name type="common">Pearly razorfish</name>
    <name type="synonym">Hemipteronotus novacula</name>
    <dbReference type="NCBI Taxonomy" id="13765"/>
    <lineage>
        <taxon>Eukaryota</taxon>
        <taxon>Metazoa</taxon>
        <taxon>Chordata</taxon>
        <taxon>Craniata</taxon>
        <taxon>Vertebrata</taxon>
        <taxon>Euteleostomi</taxon>
        <taxon>Actinopterygii</taxon>
        <taxon>Neopterygii</taxon>
        <taxon>Teleostei</taxon>
        <taxon>Neoteleostei</taxon>
        <taxon>Acanthomorphata</taxon>
        <taxon>Eupercaria</taxon>
        <taxon>Labriformes</taxon>
        <taxon>Labridae</taxon>
        <taxon>Xyrichtys</taxon>
    </lineage>
</organism>
<evidence type="ECO:0000313" key="3">
    <source>
        <dbReference type="Proteomes" id="UP001178508"/>
    </source>
</evidence>
<feature type="region of interest" description="Disordered" evidence="1">
    <location>
        <begin position="118"/>
        <end position="149"/>
    </location>
</feature>
<accession>A0AAV1EIA6</accession>
<reference evidence="2" key="1">
    <citation type="submission" date="2023-08" db="EMBL/GenBank/DDBJ databases">
        <authorList>
            <person name="Alioto T."/>
            <person name="Alioto T."/>
            <person name="Gomez Garrido J."/>
        </authorList>
    </citation>
    <scope>NUCLEOTIDE SEQUENCE</scope>
</reference>
<evidence type="ECO:0000256" key="1">
    <source>
        <dbReference type="SAM" id="MobiDB-lite"/>
    </source>
</evidence>
<protein>
    <submittedName>
        <fullName evidence="2">Uncharacterized protein</fullName>
    </submittedName>
</protein>
<dbReference type="AlphaFoldDB" id="A0AAV1EIA6"/>